<evidence type="ECO:0000256" key="2">
    <source>
        <dbReference type="ARBA" id="ARBA00009477"/>
    </source>
</evidence>
<keyword evidence="7" id="KW-1133">Transmembrane helix</keyword>
<comment type="subcellular location">
    <subcellularLocation>
        <location evidence="1 9">Cell inner membrane</location>
        <topology evidence="1 9">Single-pass membrane protein</topology>
    </subcellularLocation>
</comment>
<keyword evidence="8" id="KW-0472">Membrane</keyword>
<dbReference type="GO" id="GO:0015031">
    <property type="term" value="P:protein transport"/>
    <property type="evidence" value="ECO:0007669"/>
    <property type="project" value="InterPro"/>
</dbReference>
<feature type="domain" description="AprE-like long alpha-helical hairpin" evidence="11">
    <location>
        <begin position="93"/>
        <end position="280"/>
    </location>
</feature>
<evidence type="ECO:0000256" key="10">
    <source>
        <dbReference type="SAM" id="Coils"/>
    </source>
</evidence>
<evidence type="ECO:0000313" key="14">
    <source>
        <dbReference type="EMBL" id="SLN70450.1"/>
    </source>
</evidence>
<evidence type="ECO:0000259" key="11">
    <source>
        <dbReference type="Pfam" id="PF25994"/>
    </source>
</evidence>
<dbReference type="EMBL" id="PYGB01000016">
    <property type="protein sequence ID" value="PSK81382.1"/>
    <property type="molecule type" value="Genomic_DNA"/>
</dbReference>
<dbReference type="NCBIfam" id="TIGR01843">
    <property type="entry name" value="type_I_hlyD"/>
    <property type="match status" value="1"/>
</dbReference>
<dbReference type="EMBL" id="FWFY01000018">
    <property type="protein sequence ID" value="SLN70450.1"/>
    <property type="molecule type" value="Genomic_DNA"/>
</dbReference>
<evidence type="ECO:0000256" key="6">
    <source>
        <dbReference type="ARBA" id="ARBA00022692"/>
    </source>
</evidence>
<dbReference type="GO" id="GO:0005886">
    <property type="term" value="C:plasma membrane"/>
    <property type="evidence" value="ECO:0007669"/>
    <property type="project" value="UniProtKB-SubCell"/>
</dbReference>
<dbReference type="AlphaFoldDB" id="A0A1X7A577"/>
<dbReference type="Pfam" id="PF26002">
    <property type="entry name" value="Beta-barrel_AprE"/>
    <property type="match status" value="1"/>
</dbReference>
<evidence type="ECO:0000256" key="1">
    <source>
        <dbReference type="ARBA" id="ARBA00004377"/>
    </source>
</evidence>
<dbReference type="Proteomes" id="UP000193495">
    <property type="component" value="Unassembled WGS sequence"/>
</dbReference>
<evidence type="ECO:0000256" key="5">
    <source>
        <dbReference type="ARBA" id="ARBA00022519"/>
    </source>
</evidence>
<comment type="similarity">
    <text evidence="2 9">Belongs to the membrane fusion protein (MFP) (TC 8.A.1) family.</text>
</comment>
<dbReference type="RefSeq" id="WP_085897850.1">
    <property type="nucleotide sequence ID" value="NZ_FWFY01000018.1"/>
</dbReference>
<gene>
    <name evidence="14" type="primary">prsE_3</name>
    <name evidence="13" type="ORF">CLV79_11636</name>
    <name evidence="14" type="ORF">LOS8367_03551</name>
</gene>
<proteinExistence type="inferred from homology"/>
<name>A0A1X7A577_9RHOB</name>
<evidence type="ECO:0000256" key="9">
    <source>
        <dbReference type="RuleBase" id="RU365093"/>
    </source>
</evidence>
<evidence type="ECO:0000256" key="7">
    <source>
        <dbReference type="ARBA" id="ARBA00022989"/>
    </source>
</evidence>
<keyword evidence="5 9" id="KW-0997">Cell inner membrane</keyword>
<keyword evidence="10" id="KW-0175">Coiled coil</keyword>
<dbReference type="PANTHER" id="PTHR30386:SF17">
    <property type="entry name" value="ALKALINE PROTEASE SECRETION PROTEIN APRE"/>
    <property type="match status" value="1"/>
</dbReference>
<dbReference type="InterPro" id="IPR050739">
    <property type="entry name" value="MFP"/>
</dbReference>
<protein>
    <recommendedName>
        <fullName evidence="9">Membrane fusion protein (MFP) family protein</fullName>
    </recommendedName>
</protein>
<evidence type="ECO:0000256" key="8">
    <source>
        <dbReference type="ARBA" id="ARBA00023136"/>
    </source>
</evidence>
<dbReference type="InterPro" id="IPR058982">
    <property type="entry name" value="Beta-barrel_AprE"/>
</dbReference>
<accession>A0A1X7A577</accession>
<keyword evidence="4 9" id="KW-1003">Cell membrane</keyword>
<keyword evidence="3 9" id="KW-0813">Transport</keyword>
<sequence>MSAMKTAGIGTEIRGMVIAGLAVIAAGFGGVGTWAAITPLASAAIAPGKVSPDGASRTISHLEGGIVSEIRVREGDVVEKGAPLLVLDEALARADQRSQFRKLARLEVLRARLTAEAQGAEIFVPPIDEDAGVDQAFLEYVANERETFALRRERRAEQLEIYDRQLAQVVEEIRSMALQAAGLDEQVVLLESELKTKQALFDQGLLRESEVNALARKRAELSSEAEALRASMARASMKSEEIEISKTALDTELLNEVSERLAEVNAEVAQVEEALNATSDILSRTEILSPIDGTVLTLNAKTVGGVVRPGEPILTLTPFDEDLIVEARLDPRDVDNVMPGMSASVQFPSFLMRHALPMEGVVLTVGSDAIEDEASGTDYYPLRVKVSDEDIAAAIGGAEIRAGMPADVFVETGHHTPLRYAFDPILASFSKAFREEVVR</sequence>
<dbReference type="Proteomes" id="UP000240624">
    <property type="component" value="Unassembled WGS sequence"/>
</dbReference>
<dbReference type="OrthoDB" id="9810980at2"/>
<dbReference type="Gene3D" id="2.40.50.100">
    <property type="match status" value="2"/>
</dbReference>
<dbReference type="Gene3D" id="2.40.30.170">
    <property type="match status" value="1"/>
</dbReference>
<evidence type="ECO:0000256" key="3">
    <source>
        <dbReference type="ARBA" id="ARBA00022448"/>
    </source>
</evidence>
<reference evidence="13 16" key="2">
    <citation type="submission" date="2018-03" db="EMBL/GenBank/DDBJ databases">
        <title>Genomic Encyclopedia of Archaeal and Bacterial Type Strains, Phase II (KMG-II): from individual species to whole genera.</title>
        <authorList>
            <person name="Goeker M."/>
        </authorList>
    </citation>
    <scope>NUCLEOTIDE SEQUENCE [LARGE SCALE GENOMIC DNA]</scope>
    <source>
        <strain evidence="13 16">DSM 29956</strain>
    </source>
</reference>
<evidence type="ECO:0000313" key="13">
    <source>
        <dbReference type="EMBL" id="PSK81382.1"/>
    </source>
</evidence>
<evidence type="ECO:0000256" key="4">
    <source>
        <dbReference type="ARBA" id="ARBA00022475"/>
    </source>
</evidence>
<evidence type="ECO:0000313" key="16">
    <source>
        <dbReference type="Proteomes" id="UP000240624"/>
    </source>
</evidence>
<dbReference type="InterPro" id="IPR010129">
    <property type="entry name" value="T1SS_HlyD"/>
</dbReference>
<dbReference type="PRINTS" id="PR01490">
    <property type="entry name" value="RTXTOXIND"/>
</dbReference>
<reference evidence="14 15" key="1">
    <citation type="submission" date="2017-03" db="EMBL/GenBank/DDBJ databases">
        <authorList>
            <person name="Afonso C.L."/>
            <person name="Miller P.J."/>
            <person name="Scott M.A."/>
            <person name="Spackman E."/>
            <person name="Goraichik I."/>
            <person name="Dimitrov K.M."/>
            <person name="Suarez D.L."/>
            <person name="Swayne D.E."/>
        </authorList>
    </citation>
    <scope>NUCLEOTIDE SEQUENCE [LARGE SCALE GENOMIC DNA]</scope>
    <source>
        <strain evidence="14 15">CECT 8367</strain>
    </source>
</reference>
<feature type="coiled-coil region" evidence="10">
    <location>
        <begin position="211"/>
        <end position="281"/>
    </location>
</feature>
<keyword evidence="16" id="KW-1185">Reference proteome</keyword>
<evidence type="ECO:0000259" key="12">
    <source>
        <dbReference type="Pfam" id="PF26002"/>
    </source>
</evidence>
<organism evidence="14 15">
    <name type="scientific">Limimaricola soesokkakensis</name>
    <dbReference type="NCBI Taxonomy" id="1343159"/>
    <lineage>
        <taxon>Bacteria</taxon>
        <taxon>Pseudomonadati</taxon>
        <taxon>Pseudomonadota</taxon>
        <taxon>Alphaproteobacteria</taxon>
        <taxon>Rhodobacterales</taxon>
        <taxon>Paracoccaceae</taxon>
        <taxon>Limimaricola</taxon>
    </lineage>
</organism>
<feature type="domain" description="AprE-like beta-barrel" evidence="12">
    <location>
        <begin position="323"/>
        <end position="413"/>
    </location>
</feature>
<dbReference type="PANTHER" id="PTHR30386">
    <property type="entry name" value="MEMBRANE FUSION SUBUNIT OF EMRAB-TOLC MULTIDRUG EFFLUX PUMP"/>
    <property type="match status" value="1"/>
</dbReference>
<keyword evidence="6" id="KW-0812">Transmembrane</keyword>
<dbReference type="InterPro" id="IPR058781">
    <property type="entry name" value="HH_AprE-like"/>
</dbReference>
<evidence type="ECO:0000313" key="15">
    <source>
        <dbReference type="Proteomes" id="UP000193495"/>
    </source>
</evidence>
<dbReference type="Pfam" id="PF25994">
    <property type="entry name" value="HH_AprE"/>
    <property type="match status" value="1"/>
</dbReference>